<feature type="region of interest" description="Disordered" evidence="1">
    <location>
        <begin position="51"/>
        <end position="77"/>
    </location>
</feature>
<feature type="region of interest" description="Disordered" evidence="1">
    <location>
        <begin position="119"/>
        <end position="142"/>
    </location>
</feature>
<gene>
    <name evidence="2" type="ORF">BBBOND_0110320</name>
</gene>
<evidence type="ECO:0000313" key="3">
    <source>
        <dbReference type="Proteomes" id="UP000033188"/>
    </source>
</evidence>
<name>A0A061D737_BABBI</name>
<dbReference type="Proteomes" id="UP000033188">
    <property type="component" value="Chromosome 1"/>
</dbReference>
<feature type="compositionally biased region" description="Polar residues" evidence="1">
    <location>
        <begin position="66"/>
        <end position="77"/>
    </location>
</feature>
<feature type="compositionally biased region" description="Polar residues" evidence="1">
    <location>
        <begin position="119"/>
        <end position="140"/>
    </location>
</feature>
<dbReference type="RefSeq" id="XP_012766920.1">
    <property type="nucleotide sequence ID" value="XM_012911466.1"/>
</dbReference>
<organism evidence="2 3">
    <name type="scientific">Babesia bigemina</name>
    <dbReference type="NCBI Taxonomy" id="5866"/>
    <lineage>
        <taxon>Eukaryota</taxon>
        <taxon>Sar</taxon>
        <taxon>Alveolata</taxon>
        <taxon>Apicomplexa</taxon>
        <taxon>Aconoidasida</taxon>
        <taxon>Piroplasmida</taxon>
        <taxon>Babesiidae</taxon>
        <taxon>Babesia</taxon>
    </lineage>
</organism>
<sequence>MLDVCRGANQNHFELDAPLQKLIIPLSLMARGKRDSAHVCKTLDSMDKSGHGAIIGAGQRRKDIDTASTSPESNSINPDYGAAYAWSNSAHVTDLKDVKGGIGAKAGKRSSWEVPGWATAQSDMTTNSGTNNGSDDTAASFSKRVPDGMRFKSDTGGLFRHRHSAMSSEGPEMMFPKAPRASSFSGMASYGGGAYARFDAGPDKAYYVDSAHDPALAEAAEQLSRYAADLRRKRGANAKYPHEATSYTNNKYAYERGPLGFATVFRDTESDDVVRSDTSTMPLTIFSAYTPLRLEDGAIAVQPSDKVDLLARHKHWLYVRVAKSRVPESVGRSGWIPEETLLEPELFSRRLLHTGNRTHMFNKFL</sequence>
<evidence type="ECO:0000313" key="2">
    <source>
        <dbReference type="EMBL" id="CDR94734.1"/>
    </source>
</evidence>
<dbReference type="VEuPathDB" id="PiroplasmaDB:BBBOND_0110320"/>
<proteinExistence type="predicted"/>
<protein>
    <recommendedName>
        <fullName evidence="4">SH3 domain-containing protein</fullName>
    </recommendedName>
</protein>
<dbReference type="AlphaFoldDB" id="A0A061D737"/>
<reference evidence="3" key="1">
    <citation type="journal article" date="2014" name="Nucleic Acids Res.">
        <title>The evolutionary dynamics of variant antigen genes in Babesia reveal a history of genomic innovation underlying host-parasite interaction.</title>
        <authorList>
            <person name="Jackson A.P."/>
            <person name="Otto T.D."/>
            <person name="Darby A."/>
            <person name="Ramaprasad A."/>
            <person name="Xia D."/>
            <person name="Echaide I.E."/>
            <person name="Farber M."/>
            <person name="Gahlot S."/>
            <person name="Gamble J."/>
            <person name="Gupta D."/>
            <person name="Gupta Y."/>
            <person name="Jackson L."/>
            <person name="Malandrin L."/>
            <person name="Malas T.B."/>
            <person name="Moussa E."/>
            <person name="Nair M."/>
            <person name="Reid A.J."/>
            <person name="Sanders M."/>
            <person name="Sharma J."/>
            <person name="Tracey A."/>
            <person name="Quail M.A."/>
            <person name="Weir W."/>
            <person name="Wastling J.M."/>
            <person name="Hall N."/>
            <person name="Willadsen P."/>
            <person name="Lingelbach K."/>
            <person name="Shiels B."/>
            <person name="Tait A."/>
            <person name="Berriman M."/>
            <person name="Allred D.R."/>
            <person name="Pain A."/>
        </authorList>
    </citation>
    <scope>NUCLEOTIDE SEQUENCE [LARGE SCALE GENOMIC DNA]</scope>
    <source>
        <strain evidence="3">Bond</strain>
    </source>
</reference>
<keyword evidence="3" id="KW-1185">Reference proteome</keyword>
<dbReference type="KEGG" id="bbig:BBBOND_0110320"/>
<dbReference type="OMA" id="HEATSYT"/>
<evidence type="ECO:0008006" key="4">
    <source>
        <dbReference type="Google" id="ProtNLM"/>
    </source>
</evidence>
<dbReference type="GeneID" id="24563275"/>
<accession>A0A061D737</accession>
<dbReference type="OrthoDB" id="365253at2759"/>
<dbReference type="EMBL" id="LK391707">
    <property type="protein sequence ID" value="CDR94734.1"/>
    <property type="molecule type" value="Genomic_DNA"/>
</dbReference>
<evidence type="ECO:0000256" key="1">
    <source>
        <dbReference type="SAM" id="MobiDB-lite"/>
    </source>
</evidence>